<evidence type="ECO:0000313" key="4">
    <source>
        <dbReference type="Proteomes" id="UP000465810"/>
    </source>
</evidence>
<sequence length="455" mass="52683">MKTQPSVKKSPPKKAPAERVVKDIRRATRRHFSAEEKIRIVLDGLRGEDSIAELCRKEGIAQSLYYTWSKEFMEAGKRRLAGDTARAATTGEVQDLRREARALKESVADLTLENRLLKKKHDRGWGRRRMRYPASEKLEIIRIVEQSHLPAKRTLDQLGIARRTFYRWYDRYLAGGPEALADRPSAPGRVWNRIAPEVQDQIVEMALEQSELSPRELAVRFTDERQYFVSEATVYRLLKAHDLITSPAYVVVKAADAFHTKTTRPNEMWQTDFTYFKIIGWGWMYLSTVLDDFSRYIIAWKLCTNMRAEDVTDTLDVALVASGCDSATVLHKPRLLSDNGPSYIAGELAEYIEANKMSHVRGAPMHPQTQGKIERWHQTLKNRILLENYFLPGDLEAQIETFVEHYNHRRYHESLNNVTPADAYFGRAPAIIKQRERIKRQTIEHRRLQHRKLAA</sequence>
<dbReference type="InterPro" id="IPR012337">
    <property type="entry name" value="RNaseH-like_sf"/>
</dbReference>
<dbReference type="AlphaFoldDB" id="A0A7X4GK35"/>
<keyword evidence="1" id="KW-0175">Coiled coil</keyword>
<feature type="coiled-coil region" evidence="1">
    <location>
        <begin position="86"/>
        <end position="120"/>
    </location>
</feature>
<dbReference type="Pfam" id="PF13565">
    <property type="entry name" value="HTH_32"/>
    <property type="match status" value="1"/>
</dbReference>
<reference evidence="3 4" key="1">
    <citation type="submission" date="2019-12" db="EMBL/GenBank/DDBJ databases">
        <authorList>
            <person name="Feng G."/>
            <person name="Zhu H."/>
        </authorList>
    </citation>
    <scope>NUCLEOTIDE SEQUENCE [LARGE SCALE GENOMIC DNA]</scope>
    <source>
        <strain evidence="3 4">FGD1</strain>
    </source>
</reference>
<proteinExistence type="predicted"/>
<dbReference type="InterPro" id="IPR036388">
    <property type="entry name" value="WH-like_DNA-bd_sf"/>
</dbReference>
<evidence type="ECO:0000313" key="3">
    <source>
        <dbReference type="EMBL" id="MYM00054.1"/>
    </source>
</evidence>
<dbReference type="GO" id="GO:0015074">
    <property type="term" value="P:DNA integration"/>
    <property type="evidence" value="ECO:0007669"/>
    <property type="project" value="InterPro"/>
</dbReference>
<accession>A0A7X4GK35</accession>
<dbReference type="Gene3D" id="3.30.420.10">
    <property type="entry name" value="Ribonuclease H-like superfamily/Ribonuclease H"/>
    <property type="match status" value="1"/>
</dbReference>
<dbReference type="RefSeq" id="WP_160987332.1">
    <property type="nucleotide sequence ID" value="NZ_WVTD01000026.1"/>
</dbReference>
<dbReference type="Proteomes" id="UP000465810">
    <property type="component" value="Unassembled WGS sequence"/>
</dbReference>
<dbReference type="GO" id="GO:0004803">
    <property type="term" value="F:transposase activity"/>
    <property type="evidence" value="ECO:0007669"/>
    <property type="project" value="InterPro"/>
</dbReference>
<evidence type="ECO:0000256" key="1">
    <source>
        <dbReference type="SAM" id="Coils"/>
    </source>
</evidence>
<dbReference type="Pfam" id="PF00665">
    <property type="entry name" value="rve"/>
    <property type="match status" value="1"/>
</dbReference>
<dbReference type="PANTHER" id="PTHR46889">
    <property type="entry name" value="TRANSPOSASE INSF FOR INSERTION SEQUENCE IS3B-RELATED"/>
    <property type="match status" value="1"/>
</dbReference>
<dbReference type="GO" id="GO:0043565">
    <property type="term" value="F:sequence-specific DNA binding"/>
    <property type="evidence" value="ECO:0007669"/>
    <property type="project" value="InterPro"/>
</dbReference>
<dbReference type="PROSITE" id="PS50994">
    <property type="entry name" value="INTEGRASE"/>
    <property type="match status" value="1"/>
</dbReference>
<dbReference type="Gene3D" id="1.10.10.10">
    <property type="entry name" value="Winged helix-like DNA-binding domain superfamily/Winged helix DNA-binding domain"/>
    <property type="match status" value="2"/>
</dbReference>
<dbReference type="PANTHER" id="PTHR46889:SF4">
    <property type="entry name" value="TRANSPOSASE INSO FOR INSERTION SEQUENCE ELEMENT IS911B-RELATED"/>
    <property type="match status" value="1"/>
</dbReference>
<dbReference type="InterPro" id="IPR036397">
    <property type="entry name" value="RNaseH_sf"/>
</dbReference>
<evidence type="ECO:0000259" key="2">
    <source>
        <dbReference type="PROSITE" id="PS50994"/>
    </source>
</evidence>
<dbReference type="InterPro" id="IPR048020">
    <property type="entry name" value="Transpos_IS3"/>
</dbReference>
<dbReference type="NCBIfam" id="NF033516">
    <property type="entry name" value="transpos_IS3"/>
    <property type="match status" value="1"/>
</dbReference>
<dbReference type="SUPFAM" id="SSF53098">
    <property type="entry name" value="Ribonuclease H-like"/>
    <property type="match status" value="1"/>
</dbReference>
<keyword evidence="4" id="KW-1185">Reference proteome</keyword>
<feature type="domain" description="Integrase catalytic" evidence="2">
    <location>
        <begin position="261"/>
        <end position="428"/>
    </location>
</feature>
<dbReference type="SUPFAM" id="SSF48295">
    <property type="entry name" value="TrpR-like"/>
    <property type="match status" value="2"/>
</dbReference>
<dbReference type="EMBL" id="WVTD01000026">
    <property type="protein sequence ID" value="MYM00054.1"/>
    <property type="molecule type" value="Genomic_DNA"/>
</dbReference>
<protein>
    <submittedName>
        <fullName evidence="3">IS3 family transposase</fullName>
    </submittedName>
</protein>
<name>A0A7X4GK35_9SPHN</name>
<dbReference type="InterPro" id="IPR001584">
    <property type="entry name" value="Integrase_cat-core"/>
</dbReference>
<dbReference type="InterPro" id="IPR010921">
    <property type="entry name" value="Trp_repressor/repl_initiator"/>
</dbReference>
<comment type="caution">
    <text evidence="3">The sequence shown here is derived from an EMBL/GenBank/DDBJ whole genome shotgun (WGS) entry which is preliminary data.</text>
</comment>
<gene>
    <name evidence="3" type="ORF">GR702_20040</name>
</gene>
<dbReference type="InterPro" id="IPR050900">
    <property type="entry name" value="Transposase_IS3/IS150/IS904"/>
</dbReference>
<dbReference type="GO" id="GO:0006313">
    <property type="term" value="P:DNA transposition"/>
    <property type="evidence" value="ECO:0007669"/>
    <property type="project" value="InterPro"/>
</dbReference>
<dbReference type="Pfam" id="PF01527">
    <property type="entry name" value="HTH_Tnp_1"/>
    <property type="match status" value="1"/>
</dbReference>
<dbReference type="InterPro" id="IPR002514">
    <property type="entry name" value="Transposase_8"/>
</dbReference>
<organism evidence="3 4">
    <name type="scientific">Novosphingobium silvae</name>
    <dbReference type="NCBI Taxonomy" id="2692619"/>
    <lineage>
        <taxon>Bacteria</taxon>
        <taxon>Pseudomonadati</taxon>
        <taxon>Pseudomonadota</taxon>
        <taxon>Alphaproteobacteria</taxon>
        <taxon>Sphingomonadales</taxon>
        <taxon>Sphingomonadaceae</taxon>
        <taxon>Novosphingobium</taxon>
    </lineage>
</organism>